<evidence type="ECO:0000256" key="11">
    <source>
        <dbReference type="ARBA" id="ARBA00056320"/>
    </source>
</evidence>
<protein>
    <submittedName>
        <fullName evidence="13">Apolipoprotein Eb</fullName>
    </submittedName>
</protein>
<dbReference type="Proteomes" id="UP000261340">
    <property type="component" value="Unplaced"/>
</dbReference>
<dbReference type="GO" id="GO:0033700">
    <property type="term" value="P:phospholipid efflux"/>
    <property type="evidence" value="ECO:0007669"/>
    <property type="project" value="TreeGrafter"/>
</dbReference>
<dbReference type="FunFam" id="1.20.120.20:FF:000010">
    <property type="entry name" value="Apolipoprotein E"/>
    <property type="match status" value="1"/>
</dbReference>
<dbReference type="STRING" id="61819.ENSACIP00000021581"/>
<comment type="subunit">
    <text evidence="3">Homotetramer.</text>
</comment>
<dbReference type="Pfam" id="PF01442">
    <property type="entry name" value="Apolipoprotein"/>
    <property type="match status" value="1"/>
</dbReference>
<dbReference type="GO" id="GO:0120020">
    <property type="term" value="F:cholesterol transfer activity"/>
    <property type="evidence" value="ECO:0007669"/>
    <property type="project" value="TreeGrafter"/>
</dbReference>
<dbReference type="GO" id="GO:1903561">
    <property type="term" value="C:extracellular vesicle"/>
    <property type="evidence" value="ECO:0007669"/>
    <property type="project" value="TreeGrafter"/>
</dbReference>
<dbReference type="PANTHER" id="PTHR18976">
    <property type="entry name" value="APOLIPOPROTEIN"/>
    <property type="match status" value="1"/>
</dbReference>
<evidence type="ECO:0000256" key="9">
    <source>
        <dbReference type="ARBA" id="ARBA00023055"/>
    </source>
</evidence>
<dbReference type="Gene3D" id="1.20.120.20">
    <property type="entry name" value="Apolipoprotein"/>
    <property type="match status" value="2"/>
</dbReference>
<dbReference type="SUPFAM" id="SSF58113">
    <property type="entry name" value="Apolipoprotein A-I"/>
    <property type="match status" value="1"/>
</dbReference>
<dbReference type="GeneTree" id="ENSGT00950000182929"/>
<evidence type="ECO:0000256" key="6">
    <source>
        <dbReference type="ARBA" id="ARBA00022530"/>
    </source>
</evidence>
<dbReference type="GO" id="GO:0042627">
    <property type="term" value="C:chylomicron"/>
    <property type="evidence" value="ECO:0007669"/>
    <property type="project" value="TreeGrafter"/>
</dbReference>
<dbReference type="GO" id="GO:0033344">
    <property type="term" value="P:cholesterol efflux"/>
    <property type="evidence" value="ECO:0007669"/>
    <property type="project" value="TreeGrafter"/>
</dbReference>
<proteinExistence type="inferred from homology"/>
<name>A0A3Q0SEV9_AMPCI</name>
<dbReference type="GO" id="GO:0060228">
    <property type="term" value="F:phosphatidylcholine-sterol O-acyltransferase activator activity"/>
    <property type="evidence" value="ECO:0007669"/>
    <property type="project" value="TreeGrafter"/>
</dbReference>
<evidence type="ECO:0000256" key="8">
    <source>
        <dbReference type="ARBA" id="ARBA00022737"/>
    </source>
</evidence>
<dbReference type="GO" id="GO:0034361">
    <property type="term" value="C:very-low-density lipoprotein particle"/>
    <property type="evidence" value="ECO:0007669"/>
    <property type="project" value="TreeGrafter"/>
</dbReference>
<dbReference type="AlphaFoldDB" id="A0A3Q0SEV9"/>
<dbReference type="GO" id="GO:0042157">
    <property type="term" value="P:lipoprotein metabolic process"/>
    <property type="evidence" value="ECO:0007669"/>
    <property type="project" value="InterPro"/>
</dbReference>
<keyword evidence="8" id="KW-0677">Repeat</keyword>
<evidence type="ECO:0000256" key="4">
    <source>
        <dbReference type="ARBA" id="ARBA00022448"/>
    </source>
</evidence>
<comment type="subcellular location">
    <subcellularLocation>
        <location evidence="1">Secreted</location>
        <location evidence="1">Extracellular space</location>
        <location evidence="1">Extracellular matrix</location>
    </subcellularLocation>
</comment>
<keyword evidence="14" id="KW-1185">Reference proteome</keyword>
<keyword evidence="5" id="KW-0964">Secreted</keyword>
<comment type="similarity">
    <text evidence="2">Belongs to the apolipoprotein A1/A4/E family.</text>
</comment>
<dbReference type="InterPro" id="IPR050163">
    <property type="entry name" value="Apolipoprotein_A1/A4/E"/>
</dbReference>
<evidence type="ECO:0000313" key="13">
    <source>
        <dbReference type="Ensembl" id="ENSACIP00000021581.1"/>
    </source>
</evidence>
<keyword evidence="10" id="KW-0446">Lipid-binding</keyword>
<evidence type="ECO:0000256" key="10">
    <source>
        <dbReference type="ARBA" id="ARBA00023121"/>
    </source>
</evidence>
<dbReference type="PANTHER" id="PTHR18976:SF2">
    <property type="entry name" value="APOLIPOPROTEIN E"/>
    <property type="match status" value="1"/>
</dbReference>
<dbReference type="OMA" id="TYMGEIQ"/>
<feature type="chain" id="PRO_5018785067" evidence="12">
    <location>
        <begin position="19"/>
        <end position="276"/>
    </location>
</feature>
<evidence type="ECO:0000256" key="1">
    <source>
        <dbReference type="ARBA" id="ARBA00004498"/>
    </source>
</evidence>
<dbReference type="GO" id="GO:0034362">
    <property type="term" value="C:low-density lipoprotein particle"/>
    <property type="evidence" value="ECO:0007669"/>
    <property type="project" value="TreeGrafter"/>
</dbReference>
<evidence type="ECO:0000256" key="12">
    <source>
        <dbReference type="SAM" id="SignalP"/>
    </source>
</evidence>
<sequence>MKAVALILALAVITGCNARAIRQAEATKNPWEETVDRFWQYIAELGQNADGVVQNLKDSQLSRELDTLITATMAELETYKDNIQTKLVPYTETSTAQLSQDIQLLINRLQKDMLDAKERGTEYHRELQAMVDHNTDDIHGRLNTFIHKLQKRLNKDTEEIRNTVTTYMSEIQSRAAQNLDTVREHVEPYVQQAGDNTNKKLSDISAVLKSQAEGLGQQLETQAEGIKTQLEATAQELRTSLEGKIEELTELLSPYATKIREQFEEIADKVKESTTA</sequence>
<accession>A0A3Q0SEV9</accession>
<dbReference type="GO" id="GO:0034364">
    <property type="term" value="C:high-density lipoprotein particle"/>
    <property type="evidence" value="ECO:0007669"/>
    <property type="project" value="TreeGrafter"/>
</dbReference>
<reference evidence="13" key="1">
    <citation type="submission" date="2025-08" db="UniProtKB">
        <authorList>
            <consortium name="Ensembl"/>
        </authorList>
    </citation>
    <scope>IDENTIFICATION</scope>
</reference>
<evidence type="ECO:0000313" key="14">
    <source>
        <dbReference type="Proteomes" id="UP000261340"/>
    </source>
</evidence>
<comment type="function">
    <text evidence="11">APOE is an apolipoprotein, a protein associating with lipid particles, that mainly functions in lipoprotein-mediated lipid transport between organs via the plasma and interstitial fluids. APOE is a core component of plasma lipoproteins and is involved in their production, conversion and clearance. Apolipoproteins are amphipathic molecules that interact both with lipids of the lipoprotein particle core and the aqueous environment of the plasma.</text>
</comment>
<evidence type="ECO:0000256" key="5">
    <source>
        <dbReference type="ARBA" id="ARBA00022525"/>
    </source>
</evidence>
<keyword evidence="6" id="KW-0272">Extracellular matrix</keyword>
<organism evidence="13 14">
    <name type="scientific">Amphilophus citrinellus</name>
    <name type="common">Midas cichlid</name>
    <name type="synonym">Cichlasoma citrinellum</name>
    <dbReference type="NCBI Taxonomy" id="61819"/>
    <lineage>
        <taxon>Eukaryota</taxon>
        <taxon>Metazoa</taxon>
        <taxon>Chordata</taxon>
        <taxon>Craniata</taxon>
        <taxon>Vertebrata</taxon>
        <taxon>Euteleostomi</taxon>
        <taxon>Actinopterygii</taxon>
        <taxon>Neopterygii</taxon>
        <taxon>Teleostei</taxon>
        <taxon>Neoteleostei</taxon>
        <taxon>Acanthomorphata</taxon>
        <taxon>Ovalentaria</taxon>
        <taxon>Cichlomorphae</taxon>
        <taxon>Cichliformes</taxon>
        <taxon>Cichlidae</taxon>
        <taxon>New World cichlids</taxon>
        <taxon>Cichlasomatinae</taxon>
        <taxon>Heroini</taxon>
        <taxon>Amphilophus</taxon>
    </lineage>
</organism>
<evidence type="ECO:0000256" key="7">
    <source>
        <dbReference type="ARBA" id="ARBA00022729"/>
    </source>
</evidence>
<feature type="signal peptide" evidence="12">
    <location>
        <begin position="1"/>
        <end position="18"/>
    </location>
</feature>
<dbReference type="GO" id="GO:0005543">
    <property type="term" value="F:phospholipid binding"/>
    <property type="evidence" value="ECO:0007669"/>
    <property type="project" value="TreeGrafter"/>
</dbReference>
<dbReference type="PROSITE" id="PS51257">
    <property type="entry name" value="PROKAR_LIPOPROTEIN"/>
    <property type="match status" value="1"/>
</dbReference>
<dbReference type="GO" id="GO:0008203">
    <property type="term" value="P:cholesterol metabolic process"/>
    <property type="evidence" value="ECO:0007669"/>
    <property type="project" value="TreeGrafter"/>
</dbReference>
<dbReference type="Ensembl" id="ENSACIT00000022143.1">
    <property type="protein sequence ID" value="ENSACIP00000021581.1"/>
    <property type="gene ID" value="ENSACIG00000016723.1"/>
</dbReference>
<keyword evidence="7 12" id="KW-0732">Signal</keyword>
<evidence type="ECO:0000256" key="3">
    <source>
        <dbReference type="ARBA" id="ARBA00011881"/>
    </source>
</evidence>
<keyword evidence="4" id="KW-0813">Transport</keyword>
<reference evidence="13" key="2">
    <citation type="submission" date="2025-09" db="UniProtKB">
        <authorList>
            <consortium name="Ensembl"/>
        </authorList>
    </citation>
    <scope>IDENTIFICATION</scope>
</reference>
<dbReference type="InterPro" id="IPR000074">
    <property type="entry name" value="ApoA_E"/>
</dbReference>
<evidence type="ECO:0000256" key="2">
    <source>
        <dbReference type="ARBA" id="ARBA00008788"/>
    </source>
</evidence>
<dbReference type="GO" id="GO:0055090">
    <property type="term" value="P:acylglycerol homeostasis"/>
    <property type="evidence" value="ECO:0007669"/>
    <property type="project" value="TreeGrafter"/>
</dbReference>
<keyword evidence="9" id="KW-0445">Lipid transport</keyword>